<dbReference type="EMBL" id="CP071793">
    <property type="protein sequence ID" value="QTD49137.1"/>
    <property type="molecule type" value="Genomic_DNA"/>
</dbReference>
<feature type="domain" description="Mechanosensitive ion channel MscS" evidence="8">
    <location>
        <begin position="102"/>
        <end position="167"/>
    </location>
</feature>
<sequence length="268" mass="28698">MDGKETALLAPYLNFLQNFFIAIIILVIGWILSKWANRILLGVLRNRKVDEALARFLGNILQYIVLVMAVITALGTVGIETTSLVAVLASAGIAIGLALQGSLSNFASGVLILFFRPFNLGDRISAAGETGLVDDIGIFTTTILTPENHKIIIPNASVLSGPITNYTTLGTRRASVEVGVAYGADVPKTIEVLLGAAKRGEGVLTDPEPGVFFANLGASSLDFSVNVWCQPDDYLTMIHSVRQTVYEDLNAAGIEIPFNQIVVHQADK</sequence>
<dbReference type="SUPFAM" id="SSF50182">
    <property type="entry name" value="Sm-like ribonucleoproteins"/>
    <property type="match status" value="1"/>
</dbReference>
<accession>A0A8A4TI17</accession>
<dbReference type="Gene3D" id="1.10.287.1260">
    <property type="match status" value="1"/>
</dbReference>
<keyword evidence="6 7" id="KW-0472">Membrane</keyword>
<keyword evidence="5 7" id="KW-1133">Transmembrane helix</keyword>
<dbReference type="Pfam" id="PF05552">
    <property type="entry name" value="MS_channel_1st_1"/>
    <property type="match status" value="1"/>
</dbReference>
<feature type="domain" description="Mechanosensitive ion channel MscS C-terminal" evidence="9">
    <location>
        <begin position="175"/>
        <end position="256"/>
    </location>
</feature>
<evidence type="ECO:0000259" key="8">
    <source>
        <dbReference type="Pfam" id="PF00924"/>
    </source>
</evidence>
<reference evidence="11" key="1">
    <citation type="submission" date="2021-03" db="EMBL/GenBank/DDBJ databases">
        <title>Acanthopleuribacteraceae sp. M133.</title>
        <authorList>
            <person name="Wang G."/>
        </authorList>
    </citation>
    <scope>NUCLEOTIDE SEQUENCE</scope>
    <source>
        <strain evidence="11">M133</strain>
    </source>
</reference>
<dbReference type="PANTHER" id="PTHR30221">
    <property type="entry name" value="SMALL-CONDUCTANCE MECHANOSENSITIVE CHANNEL"/>
    <property type="match status" value="1"/>
</dbReference>
<dbReference type="Proteomes" id="UP000663929">
    <property type="component" value="Chromosome"/>
</dbReference>
<gene>
    <name evidence="11" type="ORF">J3U87_26425</name>
</gene>
<dbReference type="InterPro" id="IPR023408">
    <property type="entry name" value="MscS_beta-dom_sf"/>
</dbReference>
<dbReference type="RefSeq" id="WP_237378778.1">
    <property type="nucleotide sequence ID" value="NZ_CP071793.1"/>
</dbReference>
<keyword evidence="3" id="KW-1003">Cell membrane</keyword>
<dbReference type="InterPro" id="IPR011066">
    <property type="entry name" value="MscS_channel_C_sf"/>
</dbReference>
<dbReference type="Gene3D" id="3.30.70.100">
    <property type="match status" value="1"/>
</dbReference>
<feature type="transmembrane region" description="Helical" evidence="7">
    <location>
        <begin position="85"/>
        <end position="115"/>
    </location>
</feature>
<dbReference type="InterPro" id="IPR011014">
    <property type="entry name" value="MscS_channel_TM-2"/>
</dbReference>
<evidence type="ECO:0000256" key="5">
    <source>
        <dbReference type="ARBA" id="ARBA00022989"/>
    </source>
</evidence>
<dbReference type="InterPro" id="IPR006685">
    <property type="entry name" value="MscS_channel_2nd"/>
</dbReference>
<dbReference type="InterPro" id="IPR049278">
    <property type="entry name" value="MS_channel_C"/>
</dbReference>
<dbReference type="GO" id="GO:0008381">
    <property type="term" value="F:mechanosensitive monoatomic ion channel activity"/>
    <property type="evidence" value="ECO:0007669"/>
    <property type="project" value="InterPro"/>
</dbReference>
<dbReference type="Gene3D" id="2.30.30.60">
    <property type="match status" value="1"/>
</dbReference>
<dbReference type="InterPro" id="IPR045275">
    <property type="entry name" value="MscS_archaea/bacteria_type"/>
</dbReference>
<evidence type="ECO:0000256" key="2">
    <source>
        <dbReference type="ARBA" id="ARBA00008017"/>
    </source>
</evidence>
<feature type="transmembrane region" description="Helical" evidence="7">
    <location>
        <begin position="12"/>
        <end position="32"/>
    </location>
</feature>
<evidence type="ECO:0000259" key="10">
    <source>
        <dbReference type="Pfam" id="PF21088"/>
    </source>
</evidence>
<dbReference type="PANTHER" id="PTHR30221:SF1">
    <property type="entry name" value="SMALL-CONDUCTANCE MECHANOSENSITIVE CHANNEL"/>
    <property type="match status" value="1"/>
</dbReference>
<dbReference type="Pfam" id="PF21082">
    <property type="entry name" value="MS_channel_3rd"/>
    <property type="match status" value="1"/>
</dbReference>
<dbReference type="KEGG" id="scor:J3U87_26425"/>
<keyword evidence="4 7" id="KW-0812">Transmembrane</keyword>
<feature type="domain" description="Mechanosensitive ion channel transmembrane helices 2/3" evidence="10">
    <location>
        <begin position="59"/>
        <end position="100"/>
    </location>
</feature>
<protein>
    <submittedName>
        <fullName evidence="11">Mechanosensitive ion channel</fullName>
    </submittedName>
</protein>
<dbReference type="Pfam" id="PF00924">
    <property type="entry name" value="MS_channel_2nd"/>
    <property type="match status" value="1"/>
</dbReference>
<name>A0A8A4TI17_SULCO</name>
<dbReference type="Pfam" id="PF21088">
    <property type="entry name" value="MS_channel_1st"/>
    <property type="match status" value="1"/>
</dbReference>
<dbReference type="AlphaFoldDB" id="A0A8A4TI17"/>
<evidence type="ECO:0000313" key="12">
    <source>
        <dbReference type="Proteomes" id="UP000663929"/>
    </source>
</evidence>
<proteinExistence type="inferred from homology"/>
<dbReference type="InterPro" id="IPR010920">
    <property type="entry name" value="LSM_dom_sf"/>
</dbReference>
<dbReference type="InterPro" id="IPR008910">
    <property type="entry name" value="MSC_TM_helix"/>
</dbReference>
<dbReference type="GO" id="GO:0005886">
    <property type="term" value="C:plasma membrane"/>
    <property type="evidence" value="ECO:0007669"/>
    <property type="project" value="UniProtKB-SubCell"/>
</dbReference>
<dbReference type="InterPro" id="IPR049142">
    <property type="entry name" value="MS_channel_1st"/>
</dbReference>
<evidence type="ECO:0000256" key="4">
    <source>
        <dbReference type="ARBA" id="ARBA00022692"/>
    </source>
</evidence>
<comment type="subcellular location">
    <subcellularLocation>
        <location evidence="1">Cell membrane</location>
        <topology evidence="1">Multi-pass membrane protein</topology>
    </subcellularLocation>
</comment>
<evidence type="ECO:0000256" key="3">
    <source>
        <dbReference type="ARBA" id="ARBA00022475"/>
    </source>
</evidence>
<evidence type="ECO:0000256" key="7">
    <source>
        <dbReference type="SAM" id="Phobius"/>
    </source>
</evidence>
<evidence type="ECO:0000256" key="6">
    <source>
        <dbReference type="ARBA" id="ARBA00023136"/>
    </source>
</evidence>
<dbReference type="SUPFAM" id="SSF82861">
    <property type="entry name" value="Mechanosensitive channel protein MscS (YggB), transmembrane region"/>
    <property type="match status" value="1"/>
</dbReference>
<evidence type="ECO:0000259" key="9">
    <source>
        <dbReference type="Pfam" id="PF21082"/>
    </source>
</evidence>
<evidence type="ECO:0000313" key="11">
    <source>
        <dbReference type="EMBL" id="QTD49137.1"/>
    </source>
</evidence>
<evidence type="ECO:0000256" key="1">
    <source>
        <dbReference type="ARBA" id="ARBA00004651"/>
    </source>
</evidence>
<dbReference type="SUPFAM" id="SSF82689">
    <property type="entry name" value="Mechanosensitive channel protein MscS (YggB), C-terminal domain"/>
    <property type="match status" value="1"/>
</dbReference>
<feature type="transmembrane region" description="Helical" evidence="7">
    <location>
        <begin position="53"/>
        <end position="79"/>
    </location>
</feature>
<keyword evidence="12" id="KW-1185">Reference proteome</keyword>
<comment type="similarity">
    <text evidence="2">Belongs to the MscS (TC 1.A.23) family.</text>
</comment>
<organism evidence="11 12">
    <name type="scientific">Sulfidibacter corallicola</name>
    <dbReference type="NCBI Taxonomy" id="2818388"/>
    <lineage>
        <taxon>Bacteria</taxon>
        <taxon>Pseudomonadati</taxon>
        <taxon>Acidobacteriota</taxon>
        <taxon>Holophagae</taxon>
        <taxon>Acanthopleuribacterales</taxon>
        <taxon>Acanthopleuribacteraceae</taxon>
        <taxon>Sulfidibacter</taxon>
    </lineage>
</organism>